<accession>A0A2W7CQ65</accession>
<organism evidence="2 3">
    <name type="scientific">Mesorhizobium kowhaii</name>
    <dbReference type="NCBI Taxonomy" id="1300272"/>
    <lineage>
        <taxon>Bacteria</taxon>
        <taxon>Pseudomonadati</taxon>
        <taxon>Pseudomonadota</taxon>
        <taxon>Alphaproteobacteria</taxon>
        <taxon>Hyphomicrobiales</taxon>
        <taxon>Phyllobacteriaceae</taxon>
        <taxon>Mesorhizobium</taxon>
    </lineage>
</organism>
<dbReference type="AlphaFoldDB" id="A0A2W7CQ65"/>
<sequence>MTETERSKTSMMGRDAAAAVVYRDLKDSQRATFQVAAEWGRWLIASLVLVHSGALFGMFSLLNNAATQPTTLQAFKAPVWCFVVGLLLAFASGFFAWINWSMHSFNYASQARYDMLWDSEKWVDPPHYARGLDITNWGSIVSGLLSALCIAVGAALILHGDYLAAIFGI</sequence>
<keyword evidence="3" id="KW-1185">Reference proteome</keyword>
<evidence type="ECO:0000313" key="3">
    <source>
        <dbReference type="Proteomes" id="UP000248616"/>
    </source>
</evidence>
<proteinExistence type="predicted"/>
<keyword evidence="1" id="KW-0472">Membrane</keyword>
<evidence type="ECO:0000313" key="2">
    <source>
        <dbReference type="EMBL" id="PZV35989.1"/>
    </source>
</evidence>
<feature type="transmembrane region" description="Helical" evidence="1">
    <location>
        <begin position="42"/>
        <end position="65"/>
    </location>
</feature>
<dbReference type="OrthoDB" id="8420317at2"/>
<reference evidence="3" key="1">
    <citation type="submission" date="2017-03" db="EMBL/GenBank/DDBJ databases">
        <authorList>
            <person name="Safronova V.I."/>
            <person name="Sazanova A.L."/>
            <person name="Chirak E.R."/>
        </authorList>
    </citation>
    <scope>NUCLEOTIDE SEQUENCE [LARGE SCALE GENOMIC DNA]</scope>
    <source>
        <strain evidence="3">Ach-343</strain>
    </source>
</reference>
<keyword evidence="1" id="KW-1133">Transmembrane helix</keyword>
<name>A0A2W7CQ65_9HYPH</name>
<protein>
    <submittedName>
        <fullName evidence="2">Uncharacterized protein</fullName>
    </submittedName>
</protein>
<comment type="caution">
    <text evidence="2">The sequence shown here is derived from an EMBL/GenBank/DDBJ whole genome shotgun (WGS) entry which is preliminary data.</text>
</comment>
<dbReference type="RefSeq" id="WP_146606139.1">
    <property type="nucleotide sequence ID" value="NZ_MZXV01000051.1"/>
</dbReference>
<dbReference type="Proteomes" id="UP000248616">
    <property type="component" value="Unassembled WGS sequence"/>
</dbReference>
<feature type="transmembrane region" description="Helical" evidence="1">
    <location>
        <begin position="77"/>
        <end position="98"/>
    </location>
</feature>
<keyword evidence="1" id="KW-0812">Transmembrane</keyword>
<dbReference type="EMBL" id="MZXV01000051">
    <property type="protein sequence ID" value="PZV35989.1"/>
    <property type="molecule type" value="Genomic_DNA"/>
</dbReference>
<feature type="transmembrane region" description="Helical" evidence="1">
    <location>
        <begin position="137"/>
        <end position="158"/>
    </location>
</feature>
<evidence type="ECO:0000256" key="1">
    <source>
        <dbReference type="SAM" id="Phobius"/>
    </source>
</evidence>
<gene>
    <name evidence="2" type="ORF">B5V02_22410</name>
</gene>